<evidence type="ECO:0000259" key="3">
    <source>
        <dbReference type="PROSITE" id="PS51352"/>
    </source>
</evidence>
<dbReference type="CDD" id="cd02966">
    <property type="entry name" value="TlpA_like_family"/>
    <property type="match status" value="1"/>
</dbReference>
<dbReference type="NCBIfam" id="TIGR04183">
    <property type="entry name" value="Por_Secre_tail"/>
    <property type="match status" value="1"/>
</dbReference>
<dbReference type="AlphaFoldDB" id="A0A5J4IQ05"/>
<feature type="domain" description="Thioredoxin" evidence="3">
    <location>
        <begin position="24"/>
        <end position="174"/>
    </location>
</feature>
<feature type="chain" id="PRO_5023837245" description="Thioredoxin domain-containing protein" evidence="2">
    <location>
        <begin position="20"/>
        <end position="267"/>
    </location>
</feature>
<gene>
    <name evidence="4" type="ORF">ULMA_19630</name>
</gene>
<dbReference type="PROSITE" id="PS51352">
    <property type="entry name" value="THIOREDOXIN_2"/>
    <property type="match status" value="1"/>
</dbReference>
<dbReference type="GO" id="GO:0016491">
    <property type="term" value="F:oxidoreductase activity"/>
    <property type="evidence" value="ECO:0007669"/>
    <property type="project" value="InterPro"/>
</dbReference>
<accession>A0A5J4IQ05</accession>
<name>A0A5J4IQ05_9FLAO</name>
<dbReference type="Pfam" id="PF18962">
    <property type="entry name" value="Por_Secre_tail"/>
    <property type="match status" value="1"/>
</dbReference>
<dbReference type="InterPro" id="IPR000866">
    <property type="entry name" value="AhpC/TSA"/>
</dbReference>
<dbReference type="InterPro" id="IPR013766">
    <property type="entry name" value="Thioredoxin_domain"/>
</dbReference>
<evidence type="ECO:0000256" key="2">
    <source>
        <dbReference type="SAM" id="SignalP"/>
    </source>
</evidence>
<dbReference type="InterPro" id="IPR026444">
    <property type="entry name" value="Secre_tail"/>
</dbReference>
<organism evidence="4 5">
    <name type="scientific">Patiriisocius marinus</name>
    <dbReference type="NCBI Taxonomy" id="1397112"/>
    <lineage>
        <taxon>Bacteria</taxon>
        <taxon>Pseudomonadati</taxon>
        <taxon>Bacteroidota</taxon>
        <taxon>Flavobacteriia</taxon>
        <taxon>Flavobacteriales</taxon>
        <taxon>Flavobacteriaceae</taxon>
        <taxon>Patiriisocius</taxon>
    </lineage>
</organism>
<protein>
    <recommendedName>
        <fullName evidence="3">Thioredoxin domain-containing protein</fullName>
    </recommendedName>
</protein>
<evidence type="ECO:0000313" key="5">
    <source>
        <dbReference type="Proteomes" id="UP000326509"/>
    </source>
</evidence>
<evidence type="ECO:0000313" key="4">
    <source>
        <dbReference type="EMBL" id="GER59855.1"/>
    </source>
</evidence>
<dbReference type="RefSeq" id="WP_151674304.1">
    <property type="nucleotide sequence ID" value="NZ_BKCG01000004.1"/>
</dbReference>
<feature type="signal peptide" evidence="2">
    <location>
        <begin position="1"/>
        <end position="19"/>
    </location>
</feature>
<sequence length="267" mass="28950">MKKIILSLIALVISTGLLAQVQGFAVGEVVDDFTVTDTEGNVHNLYDITANGQYVYIDMFFVDCPPCQATAQYWNEFYDKYGCNQGELFMISINGTGDNDAEVIDFENQFGGSFEHSPAVSTIEGGGAAPDGAFDVVAYPTYFLIGPDNTLLINDIWPISSVVDFENSFAQVGISPTPMQCSLGLDDIVTTDFTIYPNPSSGDEINVTLSENTSQAQVIIYNVLGNVVYSNSFLQRSFTMSTDLSTGSYIVSIKTESGTINKSLVVK</sequence>
<keyword evidence="1 2" id="KW-0732">Signal</keyword>
<dbReference type="Pfam" id="PF00578">
    <property type="entry name" value="AhpC-TSA"/>
    <property type="match status" value="1"/>
</dbReference>
<comment type="caution">
    <text evidence="4">The sequence shown here is derived from an EMBL/GenBank/DDBJ whole genome shotgun (WGS) entry which is preliminary data.</text>
</comment>
<dbReference type="EMBL" id="BKCG01000004">
    <property type="protein sequence ID" value="GER59855.1"/>
    <property type="molecule type" value="Genomic_DNA"/>
</dbReference>
<dbReference type="Proteomes" id="UP000326509">
    <property type="component" value="Unassembled WGS sequence"/>
</dbReference>
<evidence type="ECO:0000256" key="1">
    <source>
        <dbReference type="ARBA" id="ARBA00022729"/>
    </source>
</evidence>
<keyword evidence="5" id="KW-1185">Reference proteome</keyword>
<dbReference type="OrthoDB" id="5485925at2"/>
<dbReference type="InterPro" id="IPR036249">
    <property type="entry name" value="Thioredoxin-like_sf"/>
</dbReference>
<proteinExistence type="predicted"/>
<dbReference type="Gene3D" id="3.40.30.10">
    <property type="entry name" value="Glutaredoxin"/>
    <property type="match status" value="1"/>
</dbReference>
<dbReference type="SUPFAM" id="SSF52833">
    <property type="entry name" value="Thioredoxin-like"/>
    <property type="match status" value="1"/>
</dbReference>
<reference evidence="4 5" key="1">
    <citation type="submission" date="2019-08" db="EMBL/GenBank/DDBJ databases">
        <title>Draft genome sequence of Ulvibacter marinus type strain NBRC 109484.</title>
        <authorList>
            <person name="Kawano K."/>
            <person name="Ushijima N."/>
            <person name="Kihara M."/>
            <person name="Itoh H."/>
        </authorList>
    </citation>
    <scope>NUCLEOTIDE SEQUENCE [LARGE SCALE GENOMIC DNA]</scope>
    <source>
        <strain evidence="4 5">NBRC 109484</strain>
    </source>
</reference>
<dbReference type="GO" id="GO:0016209">
    <property type="term" value="F:antioxidant activity"/>
    <property type="evidence" value="ECO:0007669"/>
    <property type="project" value="InterPro"/>
</dbReference>